<dbReference type="Gene3D" id="3.10.50.10">
    <property type="match status" value="1"/>
</dbReference>
<organism evidence="3 4">
    <name type="scientific">Dictyostelium purpureum</name>
    <name type="common">Slime mold</name>
    <dbReference type="NCBI Taxonomy" id="5786"/>
    <lineage>
        <taxon>Eukaryota</taxon>
        <taxon>Amoebozoa</taxon>
        <taxon>Evosea</taxon>
        <taxon>Eumycetozoa</taxon>
        <taxon>Dictyostelia</taxon>
        <taxon>Dictyosteliales</taxon>
        <taxon>Dictyosteliaceae</taxon>
        <taxon>Dictyostelium</taxon>
    </lineage>
</organism>
<sequence length="429" mass="49562">MTKNKIILIFFFLKIYVILAQIYKSCADCDCDDIIKCNDGTLCNGPIDGKTDQIKKSFIYISGNQQSNYTYFKDDYSLKWDAIDIIALYGRNYDKRISCLAHQKKVKVLFNYEETSFCNVFRDPNCTWDLNVIEKQLPRILTTLQDNNIDGINLDFEVGNRYGEEKQYAFLLKTINDYLKSKNKNYIVSSAIALRYRDNFKNQIVDVLENSDYLTIMAYDLNSLQKGSNFTQSPSSPITVRNDLKNFYIDRLPNQYLNKVILILPYYGYITKCKRNDNSSYYSNDDNGLLSNECIIDDFKPRQITYKEIDSLVHNKKNNIGININIIINNNNININENENNIVLSSGTLYDSKNLTPYSNLIDSNGDRWQITFDSPFSIYSKTISIGVGGVGCWSLDKIQGLPQSIVDSFYYSIKKENIGNNFILNPYY</sequence>
<dbReference type="eggNOG" id="ENOG502RBI7">
    <property type="taxonomic scope" value="Eukaryota"/>
</dbReference>
<dbReference type="EMBL" id="GL871071">
    <property type="protein sequence ID" value="EGC35124.1"/>
    <property type="molecule type" value="Genomic_DNA"/>
</dbReference>
<feature type="signal peptide" evidence="1">
    <location>
        <begin position="1"/>
        <end position="20"/>
    </location>
</feature>
<dbReference type="InterPro" id="IPR029070">
    <property type="entry name" value="Chitinase_insertion_sf"/>
</dbReference>
<accession>F0ZLS9</accession>
<dbReference type="SUPFAM" id="SSF51445">
    <property type="entry name" value="(Trans)glycosidases"/>
    <property type="match status" value="1"/>
</dbReference>
<evidence type="ECO:0000313" key="4">
    <source>
        <dbReference type="Proteomes" id="UP000001064"/>
    </source>
</evidence>
<keyword evidence="4" id="KW-1185">Reference proteome</keyword>
<dbReference type="STRING" id="5786.F0ZLS9"/>
<name>F0ZLS9_DICPU</name>
<dbReference type="GO" id="GO:0009313">
    <property type="term" value="P:oligosaccharide catabolic process"/>
    <property type="evidence" value="ECO:0000318"/>
    <property type="project" value="GO_Central"/>
</dbReference>
<dbReference type="OrthoDB" id="73875at2759"/>
<dbReference type="KEGG" id="dpp:DICPUDRAFT_98002"/>
<dbReference type="AlphaFoldDB" id="F0ZLS9"/>
<feature type="domain" description="Chitinase II/V-like catalytic" evidence="2">
    <location>
        <begin position="55"/>
        <end position="399"/>
    </location>
</feature>
<dbReference type="Pfam" id="PF00704">
    <property type="entry name" value="Glyco_hydro_18"/>
    <property type="match status" value="1"/>
</dbReference>
<dbReference type="Proteomes" id="UP000001064">
    <property type="component" value="Unassembled WGS sequence"/>
</dbReference>
<protein>
    <recommendedName>
        <fullName evidence="2">Chitinase II/V-like catalytic domain-containing protein</fullName>
    </recommendedName>
</protein>
<dbReference type="InterPro" id="IPR011583">
    <property type="entry name" value="Chitinase_II/V-like_cat"/>
</dbReference>
<feature type="chain" id="PRO_5003265234" description="Chitinase II/V-like catalytic domain-containing protein" evidence="1">
    <location>
        <begin position="21"/>
        <end position="429"/>
    </location>
</feature>
<dbReference type="GO" id="GO:0008061">
    <property type="term" value="F:chitin binding"/>
    <property type="evidence" value="ECO:0007669"/>
    <property type="project" value="InterPro"/>
</dbReference>
<reference evidence="4" key="1">
    <citation type="journal article" date="2011" name="Genome Biol.">
        <title>Comparative genomics of the social amoebae Dictyostelium discoideum and Dictyostelium purpureum.</title>
        <authorList>
            <consortium name="US DOE Joint Genome Institute (JGI-PGF)"/>
            <person name="Sucgang R."/>
            <person name="Kuo A."/>
            <person name="Tian X."/>
            <person name="Salerno W."/>
            <person name="Parikh A."/>
            <person name="Feasley C.L."/>
            <person name="Dalin E."/>
            <person name="Tu H."/>
            <person name="Huang E."/>
            <person name="Barry K."/>
            <person name="Lindquist E."/>
            <person name="Shapiro H."/>
            <person name="Bruce D."/>
            <person name="Schmutz J."/>
            <person name="Salamov A."/>
            <person name="Fey P."/>
            <person name="Gaudet P."/>
            <person name="Anjard C."/>
            <person name="Babu M.M."/>
            <person name="Basu S."/>
            <person name="Bushmanova Y."/>
            <person name="van der Wel H."/>
            <person name="Katoh-Kurasawa M."/>
            <person name="Dinh C."/>
            <person name="Coutinho P.M."/>
            <person name="Saito T."/>
            <person name="Elias M."/>
            <person name="Schaap P."/>
            <person name="Kay R.R."/>
            <person name="Henrissat B."/>
            <person name="Eichinger L."/>
            <person name="Rivero F."/>
            <person name="Putnam N.H."/>
            <person name="West C.M."/>
            <person name="Loomis W.F."/>
            <person name="Chisholm R.L."/>
            <person name="Shaulsky G."/>
            <person name="Strassmann J.E."/>
            <person name="Queller D.C."/>
            <person name="Kuspa A."/>
            <person name="Grigoriev I.V."/>
        </authorList>
    </citation>
    <scope>NUCLEOTIDE SEQUENCE [LARGE SCALE GENOMIC DNA]</scope>
    <source>
        <strain evidence="4">QSDP1</strain>
    </source>
</reference>
<evidence type="ECO:0000313" key="3">
    <source>
        <dbReference type="EMBL" id="EGC35124.1"/>
    </source>
</evidence>
<dbReference type="PANTHER" id="PTHR46290:SF5">
    <property type="entry name" value="GH18 DOMAIN-CONTAINING PROTEIN"/>
    <property type="match status" value="1"/>
</dbReference>
<keyword evidence="1" id="KW-0732">Signal</keyword>
<dbReference type="OMA" id="PCICEEC"/>
<evidence type="ECO:0000256" key="1">
    <source>
        <dbReference type="SAM" id="SignalP"/>
    </source>
</evidence>
<dbReference type="GeneID" id="10501780"/>
<dbReference type="InterPro" id="IPR051887">
    <property type="entry name" value="GH18_Domain-Containing"/>
</dbReference>
<dbReference type="InterPro" id="IPR017853">
    <property type="entry name" value="GH"/>
</dbReference>
<dbReference type="VEuPathDB" id="AmoebaDB:DICPUDRAFT_98002"/>
<dbReference type="SMART" id="SM00636">
    <property type="entry name" value="Glyco_18"/>
    <property type="match status" value="1"/>
</dbReference>
<proteinExistence type="predicted"/>
<dbReference type="PANTHER" id="PTHR46290">
    <property type="entry name" value="DI-N-ACETYLCHITOBIASE"/>
    <property type="match status" value="1"/>
</dbReference>
<evidence type="ECO:0000259" key="2">
    <source>
        <dbReference type="SMART" id="SM00636"/>
    </source>
</evidence>
<dbReference type="RefSeq" id="XP_003288376.1">
    <property type="nucleotide sequence ID" value="XM_003288328.1"/>
</dbReference>
<dbReference type="Gene3D" id="3.20.20.80">
    <property type="entry name" value="Glycosidases"/>
    <property type="match status" value="1"/>
</dbReference>
<gene>
    <name evidence="3" type="ORF">DICPUDRAFT_98002</name>
</gene>
<dbReference type="InterPro" id="IPR001223">
    <property type="entry name" value="Glyco_hydro18_cat"/>
</dbReference>
<dbReference type="InParanoid" id="F0ZLS9"/>